<accession>A0AAE0FHF6</accession>
<feature type="compositionally biased region" description="Gly residues" evidence="1">
    <location>
        <begin position="83"/>
        <end position="106"/>
    </location>
</feature>
<feature type="region of interest" description="Disordered" evidence="1">
    <location>
        <begin position="73"/>
        <end position="114"/>
    </location>
</feature>
<keyword evidence="3" id="KW-1185">Reference proteome</keyword>
<dbReference type="Proteomes" id="UP001190700">
    <property type="component" value="Unassembled WGS sequence"/>
</dbReference>
<proteinExistence type="predicted"/>
<gene>
    <name evidence="2" type="ORF">CYMTET_31477</name>
</gene>
<comment type="caution">
    <text evidence="2">The sequence shown here is derived from an EMBL/GenBank/DDBJ whole genome shotgun (WGS) entry which is preliminary data.</text>
</comment>
<reference evidence="2 3" key="1">
    <citation type="journal article" date="2015" name="Genome Biol. Evol.">
        <title>Comparative Genomics of a Bacterivorous Green Alga Reveals Evolutionary Causalities and Consequences of Phago-Mixotrophic Mode of Nutrition.</title>
        <authorList>
            <person name="Burns J.A."/>
            <person name="Paasch A."/>
            <person name="Narechania A."/>
            <person name="Kim E."/>
        </authorList>
    </citation>
    <scope>NUCLEOTIDE SEQUENCE [LARGE SCALE GENOMIC DNA]</scope>
    <source>
        <strain evidence="2 3">PLY_AMNH</strain>
    </source>
</reference>
<protein>
    <submittedName>
        <fullName evidence="2">Uncharacterized protein</fullName>
    </submittedName>
</protein>
<evidence type="ECO:0000313" key="3">
    <source>
        <dbReference type="Proteomes" id="UP001190700"/>
    </source>
</evidence>
<dbReference type="EMBL" id="LGRX02018664">
    <property type="protein sequence ID" value="KAK3259528.1"/>
    <property type="molecule type" value="Genomic_DNA"/>
</dbReference>
<dbReference type="AlphaFoldDB" id="A0AAE0FHF6"/>
<sequence>MLQLKVSMESDTTSHGGAEALLAKLAFVEEKVCVGSGGLVSDSVFIKWLKEFDTPKAKVVMHTHAKARAKVSIFRDRQRGKGKGVSGGGAGNGEGGRNNGKGGKGAWLGPDLTF</sequence>
<name>A0AAE0FHF6_9CHLO</name>
<organism evidence="2 3">
    <name type="scientific">Cymbomonas tetramitiformis</name>
    <dbReference type="NCBI Taxonomy" id="36881"/>
    <lineage>
        <taxon>Eukaryota</taxon>
        <taxon>Viridiplantae</taxon>
        <taxon>Chlorophyta</taxon>
        <taxon>Pyramimonadophyceae</taxon>
        <taxon>Pyramimonadales</taxon>
        <taxon>Pyramimonadaceae</taxon>
        <taxon>Cymbomonas</taxon>
    </lineage>
</organism>
<evidence type="ECO:0000313" key="2">
    <source>
        <dbReference type="EMBL" id="KAK3259528.1"/>
    </source>
</evidence>
<evidence type="ECO:0000256" key="1">
    <source>
        <dbReference type="SAM" id="MobiDB-lite"/>
    </source>
</evidence>